<comment type="subcellular location">
    <subcellularLocation>
        <location evidence="1">Nucleus</location>
    </subcellularLocation>
</comment>
<dbReference type="PROSITE" id="PS00028">
    <property type="entry name" value="ZINC_FINGER_C2H2_1"/>
    <property type="match status" value="10"/>
</dbReference>
<evidence type="ECO:0000256" key="10">
    <source>
        <dbReference type="ARBA" id="ARBA00023242"/>
    </source>
</evidence>
<dbReference type="GeneTree" id="ENSGT01150000286977"/>
<dbReference type="RefSeq" id="XP_037399306.1">
    <property type="nucleotide sequence ID" value="XM_037543409.1"/>
</dbReference>
<feature type="domain" description="C2H2-type" evidence="13">
    <location>
        <begin position="540"/>
        <end position="567"/>
    </location>
</feature>
<evidence type="ECO:0000313" key="15">
    <source>
        <dbReference type="Proteomes" id="UP001501920"/>
    </source>
</evidence>
<feature type="domain" description="C2H2-type" evidence="13">
    <location>
        <begin position="456"/>
        <end position="483"/>
    </location>
</feature>
<evidence type="ECO:0000256" key="5">
    <source>
        <dbReference type="ARBA" id="ARBA00022771"/>
    </source>
</evidence>
<dbReference type="FunFam" id="3.30.160.60:FF:002343">
    <property type="entry name" value="Zinc finger protein 33A"/>
    <property type="match status" value="2"/>
</dbReference>
<dbReference type="SMART" id="SM00355">
    <property type="entry name" value="ZnF_C2H2"/>
    <property type="match status" value="11"/>
</dbReference>
<sequence>MEDRAQTAGVFLQLHLLDDSETSCTKSVGTDLSMDDIRTLQAEVWRLRNAIAVLEGKLSQRAETLSKEVRGSFLVFLKKRLPFPEVEDGPILCSVCKAKLNHTQAQNSELTAGDQSSLQVEEEEGVSSVNPECEAEVSSVFIPDSVGQSEQQDGASLSLQCYTDPNPTEGVESSCTAAAQTPLKTCSVRLEDCRTMMELSGRSDGDGSDREDNDFVPSGDDENWSPLSEDNRRRNRNPSEHRSHPSGGLQAPEEVRRREKLFTCSQCEKRFATSRSLAMHVKRHKKNLHCEECGKGFVTRKELKLHVTRHTGTREFTCHICGKHFADSSRLSVHLKTHTEEKPFGCNECTKSFRTKGTLTLHLRTHTGEWPFRCSYCSSAFSHGTHLKLHERIHTNEKPFKCSHCEKTFARSESLKAHERVHTDQRPFRCPHCGKTFRQRTHLLCHKRSHTGEKPYLCADCGKRFSDSTHFREHRRIHTGERPFRCAACGKGFSKKNTLRQHEKTHTGEKPYTCPQCGKAFARPCVLRTHQRIHSGEKPYRCSICGHTFAFLSSLNKHKLKHTVDSPLDS</sequence>
<evidence type="ECO:0000256" key="1">
    <source>
        <dbReference type="ARBA" id="ARBA00004123"/>
    </source>
</evidence>
<feature type="compositionally biased region" description="Basic and acidic residues" evidence="12">
    <location>
        <begin position="229"/>
        <end position="243"/>
    </location>
</feature>
<dbReference type="AlphaFoldDB" id="A0A3B4DI68"/>
<feature type="domain" description="C2H2-type" evidence="13">
    <location>
        <begin position="262"/>
        <end position="284"/>
    </location>
</feature>
<feature type="domain" description="C2H2-type" evidence="13">
    <location>
        <begin position="512"/>
        <end position="539"/>
    </location>
</feature>
<evidence type="ECO:0000256" key="7">
    <source>
        <dbReference type="ARBA" id="ARBA00023015"/>
    </source>
</evidence>
<feature type="domain" description="C2H2-type" evidence="13">
    <location>
        <begin position="428"/>
        <end position="455"/>
    </location>
</feature>
<reference evidence="14 15" key="1">
    <citation type="submission" date="2020-10" db="EMBL/GenBank/DDBJ databases">
        <title>Pygocentrus nattereri (red-bellied piranha) genome, fPygNat1, primary haplotype.</title>
        <authorList>
            <person name="Myers G."/>
            <person name="Meyer A."/>
            <person name="Karagic N."/>
            <person name="Pippel M."/>
            <person name="Winkler S."/>
            <person name="Tracey A."/>
            <person name="Wood J."/>
            <person name="Formenti G."/>
            <person name="Howe K."/>
            <person name="Fedrigo O."/>
            <person name="Jarvis E.D."/>
        </authorList>
    </citation>
    <scope>NUCLEOTIDE SEQUENCE [LARGE SCALE GENOMIC DNA]</scope>
</reference>
<evidence type="ECO:0000256" key="12">
    <source>
        <dbReference type="SAM" id="MobiDB-lite"/>
    </source>
</evidence>
<dbReference type="FunFam" id="3.30.160.60:FF:001837">
    <property type="entry name" value="Zgc:110821"/>
    <property type="match status" value="1"/>
</dbReference>
<feature type="domain" description="C2H2-type" evidence="13">
    <location>
        <begin position="344"/>
        <end position="371"/>
    </location>
</feature>
<evidence type="ECO:0000256" key="3">
    <source>
        <dbReference type="ARBA" id="ARBA00022723"/>
    </source>
</evidence>
<dbReference type="GO" id="GO:0003677">
    <property type="term" value="F:DNA binding"/>
    <property type="evidence" value="ECO:0007669"/>
    <property type="project" value="UniProtKB-KW"/>
</dbReference>
<dbReference type="GO" id="GO:0010468">
    <property type="term" value="P:regulation of gene expression"/>
    <property type="evidence" value="ECO:0007669"/>
    <property type="project" value="TreeGrafter"/>
</dbReference>
<keyword evidence="9" id="KW-0804">Transcription</keyword>
<proteinExistence type="inferred from homology"/>
<dbReference type="FunFam" id="3.30.160.60:FF:001498">
    <property type="entry name" value="Zinc finger protein 404"/>
    <property type="match status" value="1"/>
</dbReference>
<evidence type="ECO:0000313" key="14">
    <source>
        <dbReference type="Ensembl" id="ENSPNAP00000022806.2"/>
    </source>
</evidence>
<evidence type="ECO:0000256" key="6">
    <source>
        <dbReference type="ARBA" id="ARBA00022833"/>
    </source>
</evidence>
<name>A0A3B4DI68_PYGNA</name>
<feature type="domain" description="C2H2-type" evidence="13">
    <location>
        <begin position="400"/>
        <end position="427"/>
    </location>
</feature>
<feature type="compositionally biased region" description="Polar residues" evidence="12">
    <location>
        <begin position="107"/>
        <end position="119"/>
    </location>
</feature>
<feature type="region of interest" description="Disordered" evidence="12">
    <location>
        <begin position="199"/>
        <end position="255"/>
    </location>
</feature>
<feature type="compositionally biased region" description="Polar residues" evidence="12">
    <location>
        <begin position="146"/>
        <end position="177"/>
    </location>
</feature>
<reference evidence="14" key="3">
    <citation type="submission" date="2025-09" db="UniProtKB">
        <authorList>
            <consortium name="Ensembl"/>
        </authorList>
    </citation>
    <scope>IDENTIFICATION</scope>
</reference>
<dbReference type="Gene3D" id="3.30.160.60">
    <property type="entry name" value="Classic Zinc Finger"/>
    <property type="match status" value="11"/>
</dbReference>
<dbReference type="SUPFAM" id="SSF57667">
    <property type="entry name" value="beta-beta-alpha zinc fingers"/>
    <property type="match status" value="6"/>
</dbReference>
<feature type="region of interest" description="Disordered" evidence="12">
    <location>
        <begin position="107"/>
        <end position="126"/>
    </location>
</feature>
<dbReference type="InterPro" id="IPR050331">
    <property type="entry name" value="Zinc_finger"/>
</dbReference>
<evidence type="ECO:0000256" key="11">
    <source>
        <dbReference type="PROSITE-ProRule" id="PRU00042"/>
    </source>
</evidence>
<evidence type="ECO:0000256" key="8">
    <source>
        <dbReference type="ARBA" id="ARBA00023125"/>
    </source>
</evidence>
<keyword evidence="6" id="KW-0862">Zinc</keyword>
<dbReference type="Pfam" id="PF00096">
    <property type="entry name" value="zf-C2H2"/>
    <property type="match status" value="9"/>
</dbReference>
<keyword evidence="4" id="KW-0677">Repeat</keyword>
<feature type="domain" description="C2H2-type" evidence="13">
    <location>
        <begin position="372"/>
        <end position="399"/>
    </location>
</feature>
<accession>A0A3B4DI68</accession>
<dbReference type="FunFam" id="3.30.160.60:FF:000100">
    <property type="entry name" value="Zinc finger 45-like"/>
    <property type="match status" value="1"/>
</dbReference>
<feature type="domain" description="C2H2-type" evidence="13">
    <location>
        <begin position="484"/>
        <end position="511"/>
    </location>
</feature>
<feature type="region of interest" description="Disordered" evidence="12">
    <location>
        <begin position="145"/>
        <end position="177"/>
    </location>
</feature>
<keyword evidence="7" id="KW-0805">Transcription regulation</keyword>
<keyword evidence="5 11" id="KW-0863">Zinc-finger</keyword>
<keyword evidence="10" id="KW-0539">Nucleus</keyword>
<keyword evidence="3" id="KW-0479">Metal-binding</keyword>
<keyword evidence="15" id="KW-1185">Reference proteome</keyword>
<dbReference type="PROSITE" id="PS50157">
    <property type="entry name" value="ZINC_FINGER_C2H2_2"/>
    <property type="match status" value="11"/>
</dbReference>
<evidence type="ECO:0000256" key="9">
    <source>
        <dbReference type="ARBA" id="ARBA00023163"/>
    </source>
</evidence>
<dbReference type="GeneID" id="108414259"/>
<dbReference type="InterPro" id="IPR013087">
    <property type="entry name" value="Znf_C2H2_type"/>
</dbReference>
<dbReference type="RefSeq" id="XP_017542574.2">
    <property type="nucleotide sequence ID" value="XM_017687085.2"/>
</dbReference>
<feature type="compositionally biased region" description="Acidic residues" evidence="12">
    <location>
        <begin position="211"/>
        <end position="223"/>
    </location>
</feature>
<dbReference type="InterPro" id="IPR036236">
    <property type="entry name" value="Znf_C2H2_sf"/>
</dbReference>
<protein>
    <recommendedName>
        <fullName evidence="13">C2H2-type domain-containing protein</fullName>
    </recommendedName>
</protein>
<evidence type="ECO:0000259" key="13">
    <source>
        <dbReference type="PROSITE" id="PS50157"/>
    </source>
</evidence>
<dbReference type="PANTHER" id="PTHR16515">
    <property type="entry name" value="PR DOMAIN ZINC FINGER PROTEIN"/>
    <property type="match status" value="1"/>
</dbReference>
<dbReference type="Ensembl" id="ENSPNAT00000014434.2">
    <property type="protein sequence ID" value="ENSPNAP00000022806.2"/>
    <property type="gene ID" value="ENSPNAG00000030456.1"/>
</dbReference>
<dbReference type="FunFam" id="3.30.160.60:FF:000624">
    <property type="entry name" value="zinc finger protein 697"/>
    <property type="match status" value="2"/>
</dbReference>
<reference evidence="14" key="2">
    <citation type="submission" date="2025-08" db="UniProtKB">
        <authorList>
            <consortium name="Ensembl"/>
        </authorList>
    </citation>
    <scope>IDENTIFICATION</scope>
</reference>
<dbReference type="FunFam" id="3.30.160.60:FF:000099">
    <property type="entry name" value="Zinc finger protein 79"/>
    <property type="match status" value="1"/>
</dbReference>
<dbReference type="RefSeq" id="XP_017542575.2">
    <property type="nucleotide sequence ID" value="XM_017687086.2"/>
</dbReference>
<evidence type="ECO:0000256" key="4">
    <source>
        <dbReference type="ARBA" id="ARBA00022737"/>
    </source>
</evidence>
<feature type="compositionally biased region" description="Basic and acidic residues" evidence="12">
    <location>
        <begin position="199"/>
        <end position="210"/>
    </location>
</feature>
<dbReference type="FunFam" id="3.30.160.60:FF:002254">
    <property type="entry name" value="Zinc finger protein 540"/>
    <property type="match status" value="1"/>
</dbReference>
<organism evidence="14 15">
    <name type="scientific">Pygocentrus nattereri</name>
    <name type="common">Red-bellied piranha</name>
    <dbReference type="NCBI Taxonomy" id="42514"/>
    <lineage>
        <taxon>Eukaryota</taxon>
        <taxon>Metazoa</taxon>
        <taxon>Chordata</taxon>
        <taxon>Craniata</taxon>
        <taxon>Vertebrata</taxon>
        <taxon>Euteleostomi</taxon>
        <taxon>Actinopterygii</taxon>
        <taxon>Neopterygii</taxon>
        <taxon>Teleostei</taxon>
        <taxon>Ostariophysi</taxon>
        <taxon>Characiformes</taxon>
        <taxon>Characoidei</taxon>
        <taxon>Pygocentrus</taxon>
    </lineage>
</organism>
<evidence type="ECO:0000256" key="2">
    <source>
        <dbReference type="ARBA" id="ARBA00006991"/>
    </source>
</evidence>
<comment type="similarity">
    <text evidence="2">Belongs to the krueppel C2H2-type zinc-finger protein family.</text>
</comment>
<dbReference type="Proteomes" id="UP001501920">
    <property type="component" value="Chromosome 12"/>
</dbReference>
<dbReference type="PANTHER" id="PTHR16515:SF49">
    <property type="entry name" value="GASTRULA ZINC FINGER PROTEIN XLCGF49.1-LIKE-RELATED"/>
    <property type="match status" value="1"/>
</dbReference>
<keyword evidence="8" id="KW-0238">DNA-binding</keyword>
<dbReference type="GO" id="GO:0008270">
    <property type="term" value="F:zinc ion binding"/>
    <property type="evidence" value="ECO:0007669"/>
    <property type="project" value="UniProtKB-KW"/>
</dbReference>
<dbReference type="GO" id="GO:0005634">
    <property type="term" value="C:nucleus"/>
    <property type="evidence" value="ECO:0007669"/>
    <property type="project" value="UniProtKB-SubCell"/>
</dbReference>
<feature type="domain" description="C2H2-type" evidence="13">
    <location>
        <begin position="288"/>
        <end position="315"/>
    </location>
</feature>
<feature type="domain" description="C2H2-type" evidence="13">
    <location>
        <begin position="316"/>
        <end position="343"/>
    </location>
</feature>
<dbReference type="FunFam" id="3.30.160.60:FF:002716">
    <property type="entry name" value="Zinc finger protein 212"/>
    <property type="match status" value="1"/>
</dbReference>